<accession>A0A061DCM1</accession>
<name>A0A061DCM1_BABBI</name>
<comment type="catalytic activity">
    <reaction evidence="9">
        <text>O-phospho-L-seryl-[protein] + H2O = L-seryl-[protein] + phosphate</text>
        <dbReference type="Rhea" id="RHEA:20629"/>
        <dbReference type="Rhea" id="RHEA-COMP:9863"/>
        <dbReference type="Rhea" id="RHEA-COMP:11604"/>
        <dbReference type="ChEBI" id="CHEBI:15377"/>
        <dbReference type="ChEBI" id="CHEBI:29999"/>
        <dbReference type="ChEBI" id="CHEBI:43474"/>
        <dbReference type="ChEBI" id="CHEBI:83421"/>
        <dbReference type="EC" id="3.1.3.16"/>
    </reaction>
</comment>
<dbReference type="EC" id="3.1.3.16" evidence="3"/>
<dbReference type="InterPro" id="IPR036457">
    <property type="entry name" value="PPM-type-like_dom_sf"/>
</dbReference>
<dbReference type="InterPro" id="IPR015655">
    <property type="entry name" value="PP2C"/>
</dbReference>
<dbReference type="AlphaFoldDB" id="A0A061DCM1"/>
<comment type="cofactor">
    <cofactor evidence="1">
        <name>Mn(2+)</name>
        <dbReference type="ChEBI" id="CHEBI:29035"/>
    </cofactor>
</comment>
<evidence type="ECO:0000313" key="12">
    <source>
        <dbReference type="EMBL" id="CDR97867.1"/>
    </source>
</evidence>
<evidence type="ECO:0000256" key="6">
    <source>
        <dbReference type="ARBA" id="ARBA00022842"/>
    </source>
</evidence>
<dbReference type="PANTHER" id="PTHR13832:SF803">
    <property type="entry name" value="PROTEIN PHOSPHATASE 1G"/>
    <property type="match status" value="1"/>
</dbReference>
<evidence type="ECO:0000256" key="5">
    <source>
        <dbReference type="ARBA" id="ARBA00022801"/>
    </source>
</evidence>
<keyword evidence="6" id="KW-0460">Magnesium</keyword>
<proteinExistence type="inferred from homology"/>
<dbReference type="InterPro" id="IPR001932">
    <property type="entry name" value="PPM-type_phosphatase-like_dom"/>
</dbReference>
<gene>
    <name evidence="12" type="ORF">BBBOND_0403550</name>
</gene>
<dbReference type="VEuPathDB" id="PiroplasmaDB:BBBOND_0403550"/>
<dbReference type="GeneID" id="24566408"/>
<dbReference type="KEGG" id="bbig:BBBOND_0403550"/>
<dbReference type="GO" id="GO:0046872">
    <property type="term" value="F:metal ion binding"/>
    <property type="evidence" value="ECO:0007669"/>
    <property type="project" value="UniProtKB-KW"/>
</dbReference>
<keyword evidence="7" id="KW-0904">Protein phosphatase</keyword>
<evidence type="ECO:0000256" key="7">
    <source>
        <dbReference type="ARBA" id="ARBA00022912"/>
    </source>
</evidence>
<dbReference type="Proteomes" id="UP000033188">
    <property type="component" value="Chromosome 4"/>
</dbReference>
<dbReference type="PANTHER" id="PTHR13832">
    <property type="entry name" value="PROTEIN PHOSPHATASE 2C"/>
    <property type="match status" value="1"/>
</dbReference>
<dbReference type="CDD" id="cd00143">
    <property type="entry name" value="PP2Cc"/>
    <property type="match status" value="1"/>
</dbReference>
<dbReference type="PROSITE" id="PS51746">
    <property type="entry name" value="PPM_2"/>
    <property type="match status" value="1"/>
</dbReference>
<protein>
    <recommendedName>
        <fullName evidence="3">protein-serine/threonine phosphatase</fullName>
        <ecNumber evidence="3">3.1.3.16</ecNumber>
    </recommendedName>
</protein>
<dbReference type="GO" id="GO:0004722">
    <property type="term" value="F:protein serine/threonine phosphatase activity"/>
    <property type="evidence" value="ECO:0007669"/>
    <property type="project" value="UniProtKB-EC"/>
</dbReference>
<evidence type="ECO:0000256" key="1">
    <source>
        <dbReference type="ARBA" id="ARBA00001936"/>
    </source>
</evidence>
<keyword evidence="4" id="KW-0479">Metal-binding</keyword>
<keyword evidence="5" id="KW-0378">Hydrolase</keyword>
<evidence type="ECO:0000256" key="3">
    <source>
        <dbReference type="ARBA" id="ARBA00013081"/>
    </source>
</evidence>
<dbReference type="OrthoDB" id="10264738at2759"/>
<feature type="domain" description="PPM-type phosphatase" evidence="11">
    <location>
        <begin position="40"/>
        <end position="324"/>
    </location>
</feature>
<evidence type="ECO:0000259" key="11">
    <source>
        <dbReference type="PROSITE" id="PS51746"/>
    </source>
</evidence>
<dbReference type="SUPFAM" id="SSF81606">
    <property type="entry name" value="PP2C-like"/>
    <property type="match status" value="1"/>
</dbReference>
<evidence type="ECO:0000256" key="4">
    <source>
        <dbReference type="ARBA" id="ARBA00022723"/>
    </source>
</evidence>
<keyword evidence="13" id="KW-1185">Reference proteome</keyword>
<dbReference type="OMA" id="NFSCFCL"/>
<sequence>MSNVLLRALDASEKPMTQSALSWLRQTSTVATMIDGGYVLVDFYGEKGVRKSMDDECVVCPSLSALNSDLPPTYEFLVCGLFDGHGGRSCAAFAKEHLLKEVANQLVQHLRNSKDNGSKFSELLLKKSVNAACSRLDSRIANELPNCTDGCTALLVFVGRNRVFVMNLGDSSAYMCRRLQGAVHAIPLNEVHKAWSQKEKERVLHYGGTVEGGRINGVLEVSRSFGDLSLKRFGVKCTGSLRRAALDMNADEFILVGCDGFWGAYDPREACRNALTFIKEEEARAKADPRNPFVNLHKVCKDLVNHALNTKHAQDNISVLLLRFVCTAEST</sequence>
<dbReference type="RefSeq" id="XP_012770053.1">
    <property type="nucleotide sequence ID" value="XM_012914599.1"/>
</dbReference>
<evidence type="ECO:0000256" key="9">
    <source>
        <dbReference type="ARBA" id="ARBA00047761"/>
    </source>
</evidence>
<reference evidence="13" key="1">
    <citation type="journal article" date="2014" name="Nucleic Acids Res.">
        <title>The evolutionary dynamics of variant antigen genes in Babesia reveal a history of genomic innovation underlying host-parasite interaction.</title>
        <authorList>
            <person name="Jackson A.P."/>
            <person name="Otto T.D."/>
            <person name="Darby A."/>
            <person name="Ramaprasad A."/>
            <person name="Xia D."/>
            <person name="Echaide I.E."/>
            <person name="Farber M."/>
            <person name="Gahlot S."/>
            <person name="Gamble J."/>
            <person name="Gupta D."/>
            <person name="Gupta Y."/>
            <person name="Jackson L."/>
            <person name="Malandrin L."/>
            <person name="Malas T.B."/>
            <person name="Moussa E."/>
            <person name="Nair M."/>
            <person name="Reid A.J."/>
            <person name="Sanders M."/>
            <person name="Sharma J."/>
            <person name="Tracey A."/>
            <person name="Quail M.A."/>
            <person name="Weir W."/>
            <person name="Wastling J.M."/>
            <person name="Hall N."/>
            <person name="Willadsen P."/>
            <person name="Lingelbach K."/>
            <person name="Shiels B."/>
            <person name="Tait A."/>
            <person name="Berriman M."/>
            <person name="Allred D.R."/>
            <person name="Pain A."/>
        </authorList>
    </citation>
    <scope>NUCLEOTIDE SEQUENCE [LARGE SCALE GENOMIC DNA]</scope>
    <source>
        <strain evidence="13">Bond</strain>
    </source>
</reference>
<keyword evidence="8" id="KW-0464">Manganese</keyword>
<comment type="similarity">
    <text evidence="2">Belongs to the PP2C family.</text>
</comment>
<evidence type="ECO:0000256" key="10">
    <source>
        <dbReference type="ARBA" id="ARBA00048336"/>
    </source>
</evidence>
<dbReference type="EMBL" id="LK391710">
    <property type="protein sequence ID" value="CDR97867.1"/>
    <property type="molecule type" value="Genomic_DNA"/>
</dbReference>
<dbReference type="Gene3D" id="3.60.40.10">
    <property type="entry name" value="PPM-type phosphatase domain"/>
    <property type="match status" value="1"/>
</dbReference>
<evidence type="ECO:0000313" key="13">
    <source>
        <dbReference type="Proteomes" id="UP000033188"/>
    </source>
</evidence>
<dbReference type="Pfam" id="PF00481">
    <property type="entry name" value="PP2C"/>
    <property type="match status" value="1"/>
</dbReference>
<organism evidence="12 13">
    <name type="scientific">Babesia bigemina</name>
    <dbReference type="NCBI Taxonomy" id="5866"/>
    <lineage>
        <taxon>Eukaryota</taxon>
        <taxon>Sar</taxon>
        <taxon>Alveolata</taxon>
        <taxon>Apicomplexa</taxon>
        <taxon>Aconoidasida</taxon>
        <taxon>Piroplasmida</taxon>
        <taxon>Babesiidae</taxon>
        <taxon>Babesia</taxon>
    </lineage>
</organism>
<comment type="catalytic activity">
    <reaction evidence="10">
        <text>O-phospho-L-threonyl-[protein] + H2O = L-threonyl-[protein] + phosphate</text>
        <dbReference type="Rhea" id="RHEA:47004"/>
        <dbReference type="Rhea" id="RHEA-COMP:11060"/>
        <dbReference type="Rhea" id="RHEA-COMP:11605"/>
        <dbReference type="ChEBI" id="CHEBI:15377"/>
        <dbReference type="ChEBI" id="CHEBI:30013"/>
        <dbReference type="ChEBI" id="CHEBI:43474"/>
        <dbReference type="ChEBI" id="CHEBI:61977"/>
        <dbReference type="EC" id="3.1.3.16"/>
    </reaction>
</comment>
<dbReference type="STRING" id="5866.A0A061DCM1"/>
<dbReference type="SMART" id="SM00332">
    <property type="entry name" value="PP2Cc"/>
    <property type="match status" value="1"/>
</dbReference>
<evidence type="ECO:0000256" key="8">
    <source>
        <dbReference type="ARBA" id="ARBA00023211"/>
    </source>
</evidence>
<evidence type="ECO:0000256" key="2">
    <source>
        <dbReference type="ARBA" id="ARBA00006702"/>
    </source>
</evidence>